<accession>A0A0I9N766</accession>
<dbReference type="SUPFAM" id="SSF54001">
    <property type="entry name" value="Cysteine proteinases"/>
    <property type="match status" value="1"/>
</dbReference>
<dbReference type="GO" id="GO:0005634">
    <property type="term" value="C:nucleus"/>
    <property type="evidence" value="ECO:0007669"/>
    <property type="project" value="TreeGrafter"/>
</dbReference>
<dbReference type="PRINTS" id="PR00421">
    <property type="entry name" value="THIOREDOXIN"/>
</dbReference>
<dbReference type="Gene3D" id="3.40.30.10">
    <property type="entry name" value="Glutaredoxin"/>
    <property type="match status" value="1"/>
</dbReference>
<evidence type="ECO:0000256" key="8">
    <source>
        <dbReference type="ARBA" id="ARBA00022723"/>
    </source>
</evidence>
<evidence type="ECO:0000256" key="12">
    <source>
        <dbReference type="PROSITE-ProRule" id="PRU00731"/>
    </source>
</evidence>
<dbReference type="GO" id="GO:0000224">
    <property type="term" value="F:peptide-N4-(N-acetyl-beta-glucosaminyl)asparagine amidase activity"/>
    <property type="evidence" value="ECO:0007669"/>
    <property type="project" value="UniProtKB-EC"/>
</dbReference>
<dbReference type="OMA" id="ENHYCSQ"/>
<dbReference type="InterPro" id="IPR038765">
    <property type="entry name" value="Papain-like_cys_pep_sf"/>
</dbReference>
<dbReference type="SUPFAM" id="SSF49785">
    <property type="entry name" value="Galactose-binding domain-like"/>
    <property type="match status" value="1"/>
</dbReference>
<dbReference type="Gene3D" id="2.60.120.1020">
    <property type="entry name" value="Peptide N glycanase, PAW domain"/>
    <property type="match status" value="1"/>
</dbReference>
<feature type="domain" description="Thioredoxin" evidence="14">
    <location>
        <begin position="37"/>
        <end position="150"/>
    </location>
</feature>
<keyword evidence="8" id="KW-0479">Metal-binding</keyword>
<comment type="similarity">
    <text evidence="4 12">Belongs to the transglutaminase-like superfamily. PNGase family.</text>
</comment>
<evidence type="ECO:0000259" key="14">
    <source>
        <dbReference type="PROSITE" id="PS51352"/>
    </source>
</evidence>
<evidence type="ECO:0000256" key="7">
    <source>
        <dbReference type="ARBA" id="ARBA00022490"/>
    </source>
</evidence>
<evidence type="ECO:0000256" key="5">
    <source>
        <dbReference type="ARBA" id="ARBA00012158"/>
    </source>
</evidence>
<dbReference type="InterPro" id="IPR008979">
    <property type="entry name" value="Galactose-bd-like_sf"/>
</dbReference>
<evidence type="ECO:0000256" key="6">
    <source>
        <dbReference type="ARBA" id="ARBA00018546"/>
    </source>
</evidence>
<keyword evidence="13" id="KW-0732">Signal</keyword>
<evidence type="ECO:0000259" key="15">
    <source>
        <dbReference type="PROSITE" id="PS51398"/>
    </source>
</evidence>
<dbReference type="InterPro" id="IPR002931">
    <property type="entry name" value="Transglutaminase-like"/>
</dbReference>
<evidence type="ECO:0000313" key="17">
    <source>
        <dbReference type="WormBase" id="Bm4496"/>
    </source>
</evidence>
<dbReference type="EC" id="3.5.1.52" evidence="5"/>
<protein>
    <recommendedName>
        <fullName evidence="6">Peptide-N(4)-(N-acetyl-beta-glucosaminyl)asparagine amidase</fullName>
        <ecNumber evidence="5">3.5.1.52</ecNumber>
    </recommendedName>
    <alternativeName>
        <fullName evidence="11">Peptide:N-glycanase</fullName>
    </alternativeName>
</protein>
<keyword evidence="10" id="KW-0862">Zinc</keyword>
<dbReference type="Pfam" id="PF00085">
    <property type="entry name" value="Thioredoxin"/>
    <property type="match status" value="1"/>
</dbReference>
<dbReference type="InterPro" id="IPR038680">
    <property type="entry name" value="PAW_sf"/>
</dbReference>
<dbReference type="PROSITE" id="PS51398">
    <property type="entry name" value="PAW"/>
    <property type="match status" value="1"/>
</dbReference>
<feature type="signal peptide" evidence="13">
    <location>
        <begin position="1"/>
        <end position="21"/>
    </location>
</feature>
<dbReference type="InterPro" id="IPR006588">
    <property type="entry name" value="Peptide_N_glycanase_PAW_dom"/>
</dbReference>
<reference evidence="16" key="1">
    <citation type="journal article" date="2007" name="Science">
        <title>Draft genome of the filarial nematode parasite Brugia malayi.</title>
        <authorList>
            <person name="Ghedin E."/>
            <person name="Wang S."/>
            <person name="Spiro D."/>
            <person name="Caler E."/>
            <person name="Zhao Q."/>
            <person name="Crabtree J."/>
            <person name="Allen J.E."/>
            <person name="Delcher A.L."/>
            <person name="Guiliano D.B."/>
            <person name="Miranda-Saavedra D."/>
            <person name="Angiuoli S.V."/>
            <person name="Creasy T."/>
            <person name="Amedeo P."/>
            <person name="Haas B."/>
            <person name="El-Sayed N.M."/>
            <person name="Wortman J.R."/>
            <person name="Feldblyum T."/>
            <person name="Tallon L."/>
            <person name="Schatz M."/>
            <person name="Shumway M."/>
            <person name="Koo H."/>
            <person name="Salzberg S.L."/>
            <person name="Schobel S."/>
            <person name="Pertea M."/>
            <person name="Pop M."/>
            <person name="White O."/>
            <person name="Barton G.J."/>
            <person name="Carlow C.K."/>
            <person name="Crawford M.J."/>
            <person name="Daub J."/>
            <person name="Dimmic M.W."/>
            <person name="Estes C.F."/>
            <person name="Foster J.M."/>
            <person name="Ganatra M."/>
            <person name="Gregory W.F."/>
            <person name="Johnson N.M."/>
            <person name="Jin J."/>
            <person name="Komuniecki R."/>
            <person name="Korf I."/>
            <person name="Kumar S."/>
            <person name="Laney S."/>
            <person name="Li B.W."/>
            <person name="Li W."/>
            <person name="Lindblom T.H."/>
            <person name="Lustigman S."/>
            <person name="Ma D."/>
            <person name="Maina C.V."/>
            <person name="Martin D.M."/>
            <person name="McCarter J.P."/>
            <person name="McReynolds L."/>
            <person name="Mitreva M."/>
            <person name="Nutman T.B."/>
            <person name="Parkinson J."/>
            <person name="Peregrin-Alvarez J.M."/>
            <person name="Poole C."/>
            <person name="Ren Q."/>
            <person name="Saunders L."/>
            <person name="Sluder A.E."/>
            <person name="Smith K."/>
            <person name="Stanke M."/>
            <person name="Unnasch T.R."/>
            <person name="Ware J."/>
            <person name="Wei A.D."/>
            <person name="Weil G."/>
            <person name="Williams D.J."/>
            <person name="Zhang Y."/>
            <person name="Williams S.A."/>
            <person name="Fraser-Liggett C."/>
            <person name="Slatko B."/>
            <person name="Blaxter M.L."/>
            <person name="Scott A.L."/>
        </authorList>
    </citation>
    <scope>NUCLEOTIDE SEQUENCE</scope>
    <source>
        <strain evidence="16">FR3</strain>
    </source>
</reference>
<evidence type="ECO:0000313" key="16">
    <source>
        <dbReference type="EMBL" id="CTP81834.1"/>
    </source>
</evidence>
<organism evidence="16">
    <name type="scientific">Brugia malayi</name>
    <name type="common">Filarial nematode worm</name>
    <dbReference type="NCBI Taxonomy" id="6279"/>
    <lineage>
        <taxon>Eukaryota</taxon>
        <taxon>Metazoa</taxon>
        <taxon>Ecdysozoa</taxon>
        <taxon>Nematoda</taxon>
        <taxon>Chromadorea</taxon>
        <taxon>Rhabditida</taxon>
        <taxon>Spirurina</taxon>
        <taxon>Spiruromorpha</taxon>
        <taxon>Filarioidea</taxon>
        <taxon>Onchocercidae</taxon>
        <taxon>Brugia</taxon>
    </lineage>
</organism>
<evidence type="ECO:0000256" key="13">
    <source>
        <dbReference type="SAM" id="SignalP"/>
    </source>
</evidence>
<dbReference type="Pfam" id="PF01841">
    <property type="entry name" value="Transglut_core"/>
    <property type="match status" value="1"/>
</dbReference>
<keyword evidence="9" id="KW-0378">Hydrolase</keyword>
<dbReference type="SMART" id="SM00460">
    <property type="entry name" value="TGc"/>
    <property type="match status" value="1"/>
</dbReference>
<comment type="subcellular location">
    <subcellularLocation>
        <location evidence="3">Cytoplasm</location>
    </subcellularLocation>
</comment>
<dbReference type="InterPro" id="IPR017937">
    <property type="entry name" value="Thioredoxin_CS"/>
</dbReference>
<dbReference type="InterPro" id="IPR013766">
    <property type="entry name" value="Thioredoxin_domain"/>
</dbReference>
<keyword evidence="7" id="KW-0963">Cytoplasm</keyword>
<evidence type="ECO:0000256" key="4">
    <source>
        <dbReference type="ARBA" id="ARBA00009390"/>
    </source>
</evidence>
<comment type="cofactor">
    <cofactor evidence="2">
        <name>Zn(2+)</name>
        <dbReference type="ChEBI" id="CHEBI:29105"/>
    </cofactor>
</comment>
<dbReference type="WormBase" id="Bm4496">
    <property type="protein sequence ID" value="BM44953"/>
    <property type="gene ID" value="WBGene00224757"/>
</dbReference>
<evidence type="ECO:0000256" key="10">
    <source>
        <dbReference type="ARBA" id="ARBA00022833"/>
    </source>
</evidence>
<dbReference type="PROSITE" id="PS51352">
    <property type="entry name" value="THIOREDOXIN_2"/>
    <property type="match status" value="1"/>
</dbReference>
<name>A0A0I9N766_BRUMA</name>
<dbReference type="PANTHER" id="PTHR12143">
    <property type="entry name" value="PEPTIDE N-GLYCANASE PNGASE -RELATED"/>
    <property type="match status" value="1"/>
</dbReference>
<evidence type="ECO:0000256" key="9">
    <source>
        <dbReference type="ARBA" id="ARBA00022801"/>
    </source>
</evidence>
<reference evidence="16" key="2">
    <citation type="submission" date="2012-12" db="EMBL/GenBank/DDBJ databases">
        <authorList>
            <person name="Gao Y.W."/>
            <person name="Fan S.T."/>
            <person name="Sun H.T."/>
            <person name="Wang Z."/>
            <person name="Gao X.L."/>
            <person name="Li Y.G."/>
            <person name="Wang T.C."/>
            <person name="Zhang K."/>
            <person name="Xu W.W."/>
            <person name="Yu Z.J."/>
            <person name="Xia X.Z."/>
        </authorList>
    </citation>
    <scope>NUCLEOTIDE SEQUENCE</scope>
    <source>
        <strain evidence="16">FR3</strain>
    </source>
</reference>
<dbReference type="GO" id="GO:0006516">
    <property type="term" value="P:glycoprotein catabolic process"/>
    <property type="evidence" value="ECO:0007669"/>
    <property type="project" value="InterPro"/>
</dbReference>
<proteinExistence type="inferred from homology"/>
<dbReference type="AlphaFoldDB" id="A0A0I9N766"/>
<dbReference type="PANTHER" id="PTHR12143:SF19">
    <property type="entry name" value="PEPTIDE-N(4)-(N-ACETYL-BETA-GLUCOSAMINYL)ASPARAGINE AMIDASE"/>
    <property type="match status" value="1"/>
</dbReference>
<feature type="domain" description="PAW" evidence="15">
    <location>
        <begin position="434"/>
        <end position="619"/>
    </location>
</feature>
<evidence type="ECO:0000256" key="3">
    <source>
        <dbReference type="ARBA" id="ARBA00004496"/>
    </source>
</evidence>
<dbReference type="GO" id="GO:0005829">
    <property type="term" value="C:cytosol"/>
    <property type="evidence" value="ECO:0007669"/>
    <property type="project" value="TreeGrafter"/>
</dbReference>
<dbReference type="SUPFAM" id="SSF52833">
    <property type="entry name" value="Thioredoxin-like"/>
    <property type="match status" value="1"/>
</dbReference>
<dbReference type="InterPro" id="IPR036249">
    <property type="entry name" value="Thioredoxin-like_sf"/>
</dbReference>
<gene>
    <name evidence="16" type="primary">Bma-png-1</name>
    <name evidence="17" type="ORF">Bm4496</name>
    <name evidence="16" type="ORF">BM_Bm4496</name>
</gene>
<evidence type="ECO:0000256" key="1">
    <source>
        <dbReference type="ARBA" id="ARBA00001650"/>
    </source>
</evidence>
<evidence type="ECO:0000256" key="11">
    <source>
        <dbReference type="ARBA" id="ARBA00032901"/>
    </source>
</evidence>
<dbReference type="EMBL" id="LN857024">
    <property type="protein sequence ID" value="CTP81834.1"/>
    <property type="molecule type" value="Genomic_DNA"/>
</dbReference>
<comment type="catalytic activity">
    <reaction evidence="1">
        <text>Hydrolysis of an N(4)-(acetyl-beta-D-glucosaminyl)asparagine residue in which the glucosamine residue may be further glycosylated, to yield a (substituted) N-acetyl-beta-D-glucosaminylamine and a peptide containing an aspartate residue.</text>
        <dbReference type="EC" id="3.5.1.52"/>
    </reaction>
</comment>
<dbReference type="Gene3D" id="3.10.620.30">
    <property type="match status" value="1"/>
</dbReference>
<dbReference type="CDD" id="cd02947">
    <property type="entry name" value="TRX_family"/>
    <property type="match status" value="1"/>
</dbReference>
<feature type="chain" id="PRO_5009774573" description="Peptide-N(4)-(N-acetyl-beta-glucosaminyl)asparagine amidase" evidence="13">
    <location>
        <begin position="22"/>
        <end position="619"/>
    </location>
</feature>
<dbReference type="GO" id="GO:0046872">
    <property type="term" value="F:metal ion binding"/>
    <property type="evidence" value="ECO:0007669"/>
    <property type="project" value="UniProtKB-KW"/>
</dbReference>
<dbReference type="Pfam" id="PF04721">
    <property type="entry name" value="PAW"/>
    <property type="match status" value="1"/>
</dbReference>
<evidence type="ECO:0000256" key="2">
    <source>
        <dbReference type="ARBA" id="ARBA00001947"/>
    </source>
</evidence>
<dbReference type="PROSITE" id="PS00194">
    <property type="entry name" value="THIOREDOXIN_1"/>
    <property type="match status" value="1"/>
</dbReference>
<dbReference type="Gene3D" id="2.20.25.10">
    <property type="match status" value="1"/>
</dbReference>
<dbReference type="InterPro" id="IPR050883">
    <property type="entry name" value="PNGase"/>
</dbReference>
<sequence>MSARQLIIQFISLFNLPLLRPTITKVLWAEDTAESTLLKHDTMVVRELPDDFTFSQFLAEAAMRLVVIDFYANWCGPCRAISPHIESLSEKYLQVIFIKVNVEICRQTSTQFGINAMPTFVFLCSGREVDRMMGTSVEMLETRIIQQLKESLVATSNERIFLKKFVEYSQRMQIYEDEISQALARSLIPCDKLTQASKVNGRTNKFELVKSLLNWFKTDFFVWTDIPKCELCGQNAEQSKEEFSATEEERKWAAYRIEVYKCRKCDTNIRFPRYNNPVKLLETRCGRCGEWANCFALCSRALGFETRWVYDVTDHVWCEIWIEDLDRWVHCDPCENIIDTPLLYEKGWGKNLSYVIAFGLDHVRDVTWRYTFSHFETLTRRNSCREIVLRNFIRKLNARYASLMSEEKKKEMERRYMKELVEFISPTMQLRDVEEKGRTTGLEEWRKQRGETGNGTSTGRVLVPTEKEILSKVFSLEYDCAKDQYRRGVDLIKGWQSLVSKQKNVYRVVDQMKNVAYICCQESKANGELCWSFDFGVHKIKNIEFRLDGIKKANGIMKAIICYGDICVMVPPTGELELETIEGSKIDIKIHFSGVDTQLFLINLHSVDYSSFRVKAFFS</sequence>